<proteinExistence type="predicted"/>
<comment type="caution">
    <text evidence="1">The sequence shown here is derived from an EMBL/GenBank/DDBJ whole genome shotgun (WGS) entry which is preliminary data.</text>
</comment>
<reference evidence="1 2" key="1">
    <citation type="journal article" date="2023" name="Plants (Basel)">
        <title>Bridging the Gap: Combining Genomics and Transcriptomics Approaches to Understand Stylosanthes scabra, an Orphan Legume from the Brazilian Caatinga.</title>
        <authorList>
            <person name="Ferreira-Neto J.R.C."/>
            <person name="da Silva M.D."/>
            <person name="Binneck E."/>
            <person name="de Melo N.F."/>
            <person name="da Silva R.H."/>
            <person name="de Melo A.L.T.M."/>
            <person name="Pandolfi V."/>
            <person name="Bustamante F.O."/>
            <person name="Brasileiro-Vidal A.C."/>
            <person name="Benko-Iseppon A.M."/>
        </authorList>
    </citation>
    <scope>NUCLEOTIDE SEQUENCE [LARGE SCALE GENOMIC DNA]</scope>
    <source>
        <tissue evidence="1">Leaves</tissue>
    </source>
</reference>
<evidence type="ECO:0000313" key="2">
    <source>
        <dbReference type="Proteomes" id="UP001341840"/>
    </source>
</evidence>
<sequence>MAEGTQFIGDELPMFDGINGGHVYFRHLGIKKDIGKAKKGIRSKRITRGSQEVRNRAPCGRTVSSCDLTCLWERFGMHSANTRVTAARSHRATVRVQSQSYIIVHRATARCTARYRLAKSKLRLKLEFQVSKPGPSLFEGGGTETQGTNSH</sequence>
<dbReference type="EMBL" id="JASCZI010151984">
    <property type="protein sequence ID" value="MED6175082.1"/>
    <property type="molecule type" value="Genomic_DNA"/>
</dbReference>
<accession>A0ABU6VNX8</accession>
<protein>
    <submittedName>
        <fullName evidence="1">Uncharacterized protein</fullName>
    </submittedName>
</protein>
<organism evidence="1 2">
    <name type="scientific">Stylosanthes scabra</name>
    <dbReference type="NCBI Taxonomy" id="79078"/>
    <lineage>
        <taxon>Eukaryota</taxon>
        <taxon>Viridiplantae</taxon>
        <taxon>Streptophyta</taxon>
        <taxon>Embryophyta</taxon>
        <taxon>Tracheophyta</taxon>
        <taxon>Spermatophyta</taxon>
        <taxon>Magnoliopsida</taxon>
        <taxon>eudicotyledons</taxon>
        <taxon>Gunneridae</taxon>
        <taxon>Pentapetalae</taxon>
        <taxon>rosids</taxon>
        <taxon>fabids</taxon>
        <taxon>Fabales</taxon>
        <taxon>Fabaceae</taxon>
        <taxon>Papilionoideae</taxon>
        <taxon>50 kb inversion clade</taxon>
        <taxon>dalbergioids sensu lato</taxon>
        <taxon>Dalbergieae</taxon>
        <taxon>Pterocarpus clade</taxon>
        <taxon>Stylosanthes</taxon>
    </lineage>
</organism>
<keyword evidence="2" id="KW-1185">Reference proteome</keyword>
<gene>
    <name evidence="1" type="ORF">PIB30_075109</name>
</gene>
<evidence type="ECO:0000313" key="1">
    <source>
        <dbReference type="EMBL" id="MED6175082.1"/>
    </source>
</evidence>
<name>A0ABU6VNX8_9FABA</name>
<dbReference type="Proteomes" id="UP001341840">
    <property type="component" value="Unassembled WGS sequence"/>
</dbReference>